<feature type="domain" description="Thioesterase TesA-like" evidence="3">
    <location>
        <begin position="29"/>
        <end position="201"/>
    </location>
</feature>
<dbReference type="RefSeq" id="WP_138643562.1">
    <property type="nucleotide sequence ID" value="NZ_VCKW01000010.1"/>
</dbReference>
<dbReference type="InterPro" id="IPR020802">
    <property type="entry name" value="TesA-like"/>
</dbReference>
<organism evidence="4 5">
    <name type="scientific">Actinomadura soli</name>
    <dbReference type="NCBI Taxonomy" id="2508997"/>
    <lineage>
        <taxon>Bacteria</taxon>
        <taxon>Bacillati</taxon>
        <taxon>Actinomycetota</taxon>
        <taxon>Actinomycetes</taxon>
        <taxon>Streptosporangiales</taxon>
        <taxon>Thermomonosporaceae</taxon>
        <taxon>Actinomadura</taxon>
    </lineage>
</organism>
<name>A0A5C4JIF2_9ACTN</name>
<dbReference type="OrthoDB" id="8480037at2"/>
<dbReference type="PANTHER" id="PTHR11487">
    <property type="entry name" value="THIOESTERASE"/>
    <property type="match status" value="1"/>
</dbReference>
<dbReference type="Pfam" id="PF00975">
    <property type="entry name" value="Thioesterase"/>
    <property type="match status" value="1"/>
</dbReference>
<evidence type="ECO:0000313" key="5">
    <source>
        <dbReference type="Proteomes" id="UP000309174"/>
    </source>
</evidence>
<accession>A0A5C4JIF2</accession>
<dbReference type="AlphaFoldDB" id="A0A5C4JIF2"/>
<dbReference type="EMBL" id="VCKW01000010">
    <property type="protein sequence ID" value="TMR06730.1"/>
    <property type="molecule type" value="Genomic_DNA"/>
</dbReference>
<dbReference type="Proteomes" id="UP000309174">
    <property type="component" value="Unassembled WGS sequence"/>
</dbReference>
<dbReference type="InterPro" id="IPR012223">
    <property type="entry name" value="TEII"/>
</dbReference>
<proteinExistence type="inferred from homology"/>
<evidence type="ECO:0000256" key="1">
    <source>
        <dbReference type="ARBA" id="ARBA00007169"/>
    </source>
</evidence>
<keyword evidence="5" id="KW-1185">Reference proteome</keyword>
<comment type="caution">
    <text evidence="4">The sequence shown here is derived from an EMBL/GenBank/DDBJ whole genome shotgun (WGS) entry which is preliminary data.</text>
</comment>
<dbReference type="PANTHER" id="PTHR11487:SF0">
    <property type="entry name" value="S-ACYL FATTY ACID SYNTHASE THIOESTERASE, MEDIUM CHAIN"/>
    <property type="match status" value="1"/>
</dbReference>
<dbReference type="SMART" id="SM00824">
    <property type="entry name" value="PKS_TE"/>
    <property type="match status" value="1"/>
</dbReference>
<evidence type="ECO:0000313" key="4">
    <source>
        <dbReference type="EMBL" id="TMR06730.1"/>
    </source>
</evidence>
<dbReference type="Gene3D" id="3.40.50.1820">
    <property type="entry name" value="alpha/beta hydrolase"/>
    <property type="match status" value="1"/>
</dbReference>
<comment type="similarity">
    <text evidence="1">Belongs to the thioesterase family.</text>
</comment>
<protein>
    <submittedName>
        <fullName evidence="4">Thioesterase</fullName>
    </submittedName>
</protein>
<gene>
    <name evidence="4" type="ORF">ETD83_03435</name>
</gene>
<evidence type="ECO:0000256" key="2">
    <source>
        <dbReference type="ARBA" id="ARBA00022801"/>
    </source>
</evidence>
<dbReference type="InterPro" id="IPR029058">
    <property type="entry name" value="AB_hydrolase_fold"/>
</dbReference>
<dbReference type="GO" id="GO:0008610">
    <property type="term" value="P:lipid biosynthetic process"/>
    <property type="evidence" value="ECO:0007669"/>
    <property type="project" value="TreeGrafter"/>
</dbReference>
<reference evidence="4 5" key="1">
    <citation type="submission" date="2019-05" db="EMBL/GenBank/DDBJ databases">
        <title>Draft genome sequence of Actinomadura sp. 14C53.</title>
        <authorList>
            <person name="Saricaoglu S."/>
            <person name="Isik K."/>
        </authorList>
    </citation>
    <scope>NUCLEOTIDE SEQUENCE [LARGE SCALE GENOMIC DNA]</scope>
    <source>
        <strain evidence="4 5">14C53</strain>
    </source>
</reference>
<dbReference type="InterPro" id="IPR001031">
    <property type="entry name" value="Thioesterase"/>
</dbReference>
<dbReference type="SUPFAM" id="SSF53474">
    <property type="entry name" value="alpha/beta-Hydrolases"/>
    <property type="match status" value="1"/>
</dbReference>
<dbReference type="GO" id="GO:0016787">
    <property type="term" value="F:hydrolase activity"/>
    <property type="evidence" value="ECO:0007669"/>
    <property type="project" value="UniProtKB-KW"/>
</dbReference>
<keyword evidence="2" id="KW-0378">Hydrolase</keyword>
<sequence>MNSTPRRDSVQGNWIRQYHESRGEGPTVVCFPHAGGSASAYFALSAALSATAQALIVQYPGRQDRLAEPALEDLREMADQAAEALVPWQDRPLVLFGHSMGSVLAYEVALRMERWHDRGPVGLIVSGRAAPSVPEDWGIHLMDDEGITEKLAELAGTPPALLADKEFLDTIIPPMRADFTALETYRDLPGSKVACPISAYCGDQDTDVPRDGFLKWSEHTTAGFTAGYFDGGHFYFQSREPEVARVISRDVAAFASRGVRRSSAHEDARSGGGSTFVP</sequence>
<evidence type="ECO:0000259" key="3">
    <source>
        <dbReference type="SMART" id="SM00824"/>
    </source>
</evidence>